<gene>
    <name evidence="1" type="ORF">CTI12_AA046340</name>
</gene>
<evidence type="ECO:0000313" key="1">
    <source>
        <dbReference type="EMBL" id="PWA87154.1"/>
    </source>
</evidence>
<organism evidence="1 2">
    <name type="scientific">Artemisia annua</name>
    <name type="common">Sweet wormwood</name>
    <dbReference type="NCBI Taxonomy" id="35608"/>
    <lineage>
        <taxon>Eukaryota</taxon>
        <taxon>Viridiplantae</taxon>
        <taxon>Streptophyta</taxon>
        <taxon>Embryophyta</taxon>
        <taxon>Tracheophyta</taxon>
        <taxon>Spermatophyta</taxon>
        <taxon>Magnoliopsida</taxon>
        <taxon>eudicotyledons</taxon>
        <taxon>Gunneridae</taxon>
        <taxon>Pentapetalae</taxon>
        <taxon>asterids</taxon>
        <taxon>campanulids</taxon>
        <taxon>Asterales</taxon>
        <taxon>Asteraceae</taxon>
        <taxon>Asteroideae</taxon>
        <taxon>Anthemideae</taxon>
        <taxon>Artemisiinae</taxon>
        <taxon>Artemisia</taxon>
    </lineage>
</organism>
<dbReference type="EMBL" id="PKPP01000942">
    <property type="protein sequence ID" value="PWA87154.1"/>
    <property type="molecule type" value="Genomic_DNA"/>
</dbReference>
<name>A0A2U1PN08_ARTAN</name>
<dbReference type="Proteomes" id="UP000245207">
    <property type="component" value="Unassembled WGS sequence"/>
</dbReference>
<protein>
    <submittedName>
        <fullName evidence="1">Uncharacterized protein</fullName>
    </submittedName>
</protein>
<evidence type="ECO:0000313" key="2">
    <source>
        <dbReference type="Proteomes" id="UP000245207"/>
    </source>
</evidence>
<dbReference type="STRING" id="35608.A0A2U1PN08"/>
<dbReference type="AlphaFoldDB" id="A0A2U1PN08"/>
<sequence>MSCSGSSTSSELNEKEQALAGISPGLVRMSIGYTGTLEQMWNQFNKEALKLLWKICGPISTGFIRTNDDIRYGVCVYIRKKRASKRSGKPTNPYRNFNSMSGGNVVAPFNMFDAPVLPYNHLDSGVPPTPLGDNSVGMESVYTSGRRGLARGLSEDHHVEIDQNAMHLEPNQIVEASLLEKMLSLLMEERRSHSFKKLYEVIDQEYLDVRKWAVTLICDCVFGRMIPGPNGIGLDVWNDGIFKEDPLRYEDGVILHAYIARLPLKDLIEHVKRYTECAHIFGLYYRMPNTELDKGLVKLDCNWECNRMYELAKLFGKLEVYVNHTDLDFSKYLSSTDPGIPTSKYRAADKKRTKNYDSVAATVAANMATKNVKSLNHTVITQVCKVLGELWL</sequence>
<accession>A0A2U1PN08</accession>
<comment type="caution">
    <text evidence="1">The sequence shown here is derived from an EMBL/GenBank/DDBJ whole genome shotgun (WGS) entry which is preliminary data.</text>
</comment>
<reference evidence="1 2" key="1">
    <citation type="journal article" date="2018" name="Mol. Plant">
        <title>The genome of Artemisia annua provides insight into the evolution of Asteraceae family and artemisinin biosynthesis.</title>
        <authorList>
            <person name="Shen Q."/>
            <person name="Zhang L."/>
            <person name="Liao Z."/>
            <person name="Wang S."/>
            <person name="Yan T."/>
            <person name="Shi P."/>
            <person name="Liu M."/>
            <person name="Fu X."/>
            <person name="Pan Q."/>
            <person name="Wang Y."/>
            <person name="Lv Z."/>
            <person name="Lu X."/>
            <person name="Zhang F."/>
            <person name="Jiang W."/>
            <person name="Ma Y."/>
            <person name="Chen M."/>
            <person name="Hao X."/>
            <person name="Li L."/>
            <person name="Tang Y."/>
            <person name="Lv G."/>
            <person name="Zhou Y."/>
            <person name="Sun X."/>
            <person name="Brodelius P.E."/>
            <person name="Rose J.K.C."/>
            <person name="Tang K."/>
        </authorList>
    </citation>
    <scope>NUCLEOTIDE SEQUENCE [LARGE SCALE GENOMIC DNA]</scope>
    <source>
        <strain evidence="2">cv. Huhao1</strain>
        <tissue evidence="1">Leaf</tissue>
    </source>
</reference>
<proteinExistence type="predicted"/>
<keyword evidence="2" id="KW-1185">Reference proteome</keyword>